<dbReference type="SMART" id="SM00909">
    <property type="entry name" value="Germane"/>
    <property type="match status" value="1"/>
</dbReference>
<dbReference type="AlphaFoldDB" id="A0A1G8HFI2"/>
<dbReference type="Pfam" id="PF10646">
    <property type="entry name" value="Germane"/>
    <property type="match status" value="1"/>
</dbReference>
<evidence type="ECO:0000313" key="3">
    <source>
        <dbReference type="EMBL" id="SDI05335.1"/>
    </source>
</evidence>
<dbReference type="InterPro" id="IPR019606">
    <property type="entry name" value="GerMN"/>
</dbReference>
<feature type="region of interest" description="Disordered" evidence="1">
    <location>
        <begin position="206"/>
        <end position="282"/>
    </location>
</feature>
<dbReference type="STRING" id="1121419.SAMN05443529_12529"/>
<evidence type="ECO:0000313" key="4">
    <source>
        <dbReference type="Proteomes" id="UP000198656"/>
    </source>
</evidence>
<keyword evidence="4" id="KW-1185">Reference proteome</keyword>
<evidence type="ECO:0000256" key="1">
    <source>
        <dbReference type="SAM" id="MobiDB-lite"/>
    </source>
</evidence>
<dbReference type="EMBL" id="FNCP01000025">
    <property type="protein sequence ID" value="SDI05335.1"/>
    <property type="molecule type" value="Genomic_DNA"/>
</dbReference>
<protein>
    <submittedName>
        <fullName evidence="3">Sporulation and spore germination</fullName>
    </submittedName>
</protein>
<reference evidence="4" key="1">
    <citation type="submission" date="2016-10" db="EMBL/GenBank/DDBJ databases">
        <authorList>
            <person name="Varghese N."/>
            <person name="Submissions S."/>
        </authorList>
    </citation>
    <scope>NUCLEOTIDE SEQUENCE [LARGE SCALE GENOMIC DNA]</scope>
    <source>
        <strain evidence="4">DSM 8344</strain>
    </source>
</reference>
<accession>A0A1G8HFI2</accession>
<feature type="compositionally biased region" description="Polar residues" evidence="1">
    <location>
        <begin position="268"/>
        <end position="282"/>
    </location>
</feature>
<proteinExistence type="predicted"/>
<name>A0A1G8HFI2_9FIRM</name>
<feature type="compositionally biased region" description="Low complexity" evidence="1">
    <location>
        <begin position="228"/>
        <end position="258"/>
    </location>
</feature>
<dbReference type="Proteomes" id="UP000198656">
    <property type="component" value="Unassembled WGS sequence"/>
</dbReference>
<feature type="compositionally biased region" description="Polar residues" evidence="1">
    <location>
        <begin position="206"/>
        <end position="215"/>
    </location>
</feature>
<sequence>MSEEGAEIMKVRVRNYSLLGVVLLSLILMTGCGTLETLVKKDGASTPLADWIGSTGDKETTIPASTTTGEGKVVALYYPDASGKYLLKEERTLPKTVSLARETVVQWLKGPSGNDLLASVSSTTTLRDIAIRDNVVIVDLSKEFLQPNSKVAPEIALYGLVNTLTQFSTIKQVQIRVDGQPISKYGTIDASNLVYKANLVKTEASGKTVTPNTGTGNSGLGIVVPNYNNGGNDSTNSTNNSNSSSSTNSSNKNSSNIESKNEGALKDSPSSINLFNYPPSST</sequence>
<evidence type="ECO:0000259" key="2">
    <source>
        <dbReference type="SMART" id="SM00909"/>
    </source>
</evidence>
<feature type="domain" description="GerMN" evidence="2">
    <location>
        <begin position="100"/>
        <end position="186"/>
    </location>
</feature>
<organism evidence="3 4">
    <name type="scientific">Desulfosporosinus hippei DSM 8344</name>
    <dbReference type="NCBI Taxonomy" id="1121419"/>
    <lineage>
        <taxon>Bacteria</taxon>
        <taxon>Bacillati</taxon>
        <taxon>Bacillota</taxon>
        <taxon>Clostridia</taxon>
        <taxon>Eubacteriales</taxon>
        <taxon>Desulfitobacteriaceae</taxon>
        <taxon>Desulfosporosinus</taxon>
    </lineage>
</organism>
<gene>
    <name evidence="3" type="ORF">SAMN05443529_12529</name>
</gene>